<dbReference type="PROSITE" id="PS50084">
    <property type="entry name" value="KH_TYPE_1"/>
    <property type="match status" value="1"/>
</dbReference>
<evidence type="ECO:0000313" key="9">
    <source>
        <dbReference type="EMBL" id="BBA17983.1"/>
    </source>
</evidence>
<dbReference type="InterPro" id="IPR027408">
    <property type="entry name" value="PNPase/RNase_PH_dom_sf"/>
</dbReference>
<evidence type="ECO:0000256" key="3">
    <source>
        <dbReference type="ARBA" id="ARBA00022679"/>
    </source>
</evidence>
<dbReference type="PIRSF" id="PIRSF005499">
    <property type="entry name" value="PNPase"/>
    <property type="match status" value="1"/>
</dbReference>
<dbReference type="FunFam" id="3.30.230.70:FF:000001">
    <property type="entry name" value="Polyribonucleotide nucleotidyltransferase"/>
    <property type="match status" value="1"/>
</dbReference>
<dbReference type="Pfam" id="PF00575">
    <property type="entry name" value="S1"/>
    <property type="match status" value="1"/>
</dbReference>
<evidence type="ECO:0000313" key="10">
    <source>
        <dbReference type="Proteomes" id="UP000262607"/>
    </source>
</evidence>
<dbReference type="GO" id="GO:0006402">
    <property type="term" value="P:mRNA catabolic process"/>
    <property type="evidence" value="ECO:0007669"/>
    <property type="project" value="UniProtKB-UniRule"/>
</dbReference>
<feature type="binding site" evidence="7">
    <location>
        <position position="499"/>
    </location>
    <ligand>
        <name>Mg(2+)</name>
        <dbReference type="ChEBI" id="CHEBI:18420"/>
    </ligand>
</feature>
<dbReference type="Pfam" id="PF01138">
    <property type="entry name" value="RNase_PH"/>
    <property type="match status" value="2"/>
</dbReference>
<proteinExistence type="inferred from homology"/>
<dbReference type="GO" id="GO:0003723">
    <property type="term" value="F:RNA binding"/>
    <property type="evidence" value="ECO:0007669"/>
    <property type="project" value="UniProtKB-UniRule"/>
</dbReference>
<comment type="catalytic activity">
    <reaction evidence="7">
        <text>RNA(n+1) + phosphate = RNA(n) + a ribonucleoside 5'-diphosphate</text>
        <dbReference type="Rhea" id="RHEA:22096"/>
        <dbReference type="Rhea" id="RHEA-COMP:14527"/>
        <dbReference type="Rhea" id="RHEA-COMP:17342"/>
        <dbReference type="ChEBI" id="CHEBI:43474"/>
        <dbReference type="ChEBI" id="CHEBI:57930"/>
        <dbReference type="ChEBI" id="CHEBI:140395"/>
        <dbReference type="EC" id="2.7.7.8"/>
    </reaction>
</comment>
<dbReference type="InterPro" id="IPR012162">
    <property type="entry name" value="PNPase"/>
</dbReference>
<dbReference type="SMART" id="SM00316">
    <property type="entry name" value="S1"/>
    <property type="match status" value="1"/>
</dbReference>
<dbReference type="InterPro" id="IPR020568">
    <property type="entry name" value="Ribosomal_Su5_D2-typ_SF"/>
</dbReference>
<dbReference type="InterPro" id="IPR015847">
    <property type="entry name" value="ExoRNase_PH_dom2"/>
</dbReference>
<evidence type="ECO:0000256" key="2">
    <source>
        <dbReference type="ARBA" id="ARBA00022490"/>
    </source>
</evidence>
<dbReference type="InterPro" id="IPR036456">
    <property type="entry name" value="PNPase_PH_RNA-bd_sf"/>
</dbReference>
<evidence type="ECO:0000256" key="7">
    <source>
        <dbReference type="HAMAP-Rule" id="MF_01595"/>
    </source>
</evidence>
<keyword evidence="2 7" id="KW-0963">Cytoplasm</keyword>
<dbReference type="Pfam" id="PF03726">
    <property type="entry name" value="PNPase"/>
    <property type="match status" value="1"/>
</dbReference>
<dbReference type="NCBIfam" id="NF008805">
    <property type="entry name" value="PRK11824.1"/>
    <property type="match status" value="1"/>
</dbReference>
<dbReference type="GO" id="GO:0005829">
    <property type="term" value="C:cytosol"/>
    <property type="evidence" value="ECO:0007669"/>
    <property type="project" value="TreeGrafter"/>
</dbReference>
<evidence type="ECO:0000256" key="4">
    <source>
        <dbReference type="ARBA" id="ARBA00022695"/>
    </source>
</evidence>
<dbReference type="PANTHER" id="PTHR11252">
    <property type="entry name" value="POLYRIBONUCLEOTIDE NUCLEOTIDYLTRANSFERASE"/>
    <property type="match status" value="1"/>
</dbReference>
<dbReference type="Pfam" id="PF00013">
    <property type="entry name" value="KH_1"/>
    <property type="match status" value="1"/>
</dbReference>
<dbReference type="Gene3D" id="2.40.50.140">
    <property type="entry name" value="Nucleic acid-binding proteins"/>
    <property type="match status" value="1"/>
</dbReference>
<comment type="cofactor">
    <cofactor evidence="7">
        <name>Mg(2+)</name>
        <dbReference type="ChEBI" id="CHEBI:18420"/>
    </cofactor>
</comment>
<feature type="binding site" evidence="7">
    <location>
        <position position="505"/>
    </location>
    <ligand>
        <name>Mg(2+)</name>
        <dbReference type="ChEBI" id="CHEBI:18420"/>
    </ligand>
</feature>
<dbReference type="CDD" id="cd11363">
    <property type="entry name" value="RNase_PH_PNPase_1"/>
    <property type="match status" value="1"/>
</dbReference>
<dbReference type="InterPro" id="IPR003029">
    <property type="entry name" value="S1_domain"/>
</dbReference>
<dbReference type="InterPro" id="IPR015848">
    <property type="entry name" value="PNPase_PH_RNA-bd_bac/org-type"/>
</dbReference>
<dbReference type="HAMAP" id="MF_01595">
    <property type="entry name" value="PNPase"/>
    <property type="match status" value="1"/>
</dbReference>
<dbReference type="InterPro" id="IPR001247">
    <property type="entry name" value="ExoRNase_PH_dom1"/>
</dbReference>
<dbReference type="SMART" id="SM00322">
    <property type="entry name" value="KH"/>
    <property type="match status" value="1"/>
</dbReference>
<dbReference type="RefSeq" id="WP_110548553.1">
    <property type="nucleotide sequence ID" value="NZ_AP014610.1"/>
</dbReference>
<keyword evidence="4 7" id="KW-0548">Nucleotidyltransferase</keyword>
<dbReference type="NCBIfam" id="TIGR03591">
    <property type="entry name" value="polynuc_phos"/>
    <property type="match status" value="1"/>
</dbReference>
<name>A0AAD1CMF5_9FLAO</name>
<dbReference type="CDD" id="cd02393">
    <property type="entry name" value="KH-I_PNPase"/>
    <property type="match status" value="1"/>
</dbReference>
<dbReference type="InterPro" id="IPR012340">
    <property type="entry name" value="NA-bd_OB-fold"/>
</dbReference>
<dbReference type="SUPFAM" id="SSF54791">
    <property type="entry name" value="Eukaryotic type KH-domain (KH-domain type I)"/>
    <property type="match status" value="1"/>
</dbReference>
<evidence type="ECO:0000256" key="1">
    <source>
        <dbReference type="ARBA" id="ARBA00007404"/>
    </source>
</evidence>
<reference evidence="9 10" key="1">
    <citation type="submission" date="2014-06" db="EMBL/GenBank/DDBJ databases">
        <title>Genome sequence of the intracellular symbiont Blattabacterium cuenoti, strain CPU2 from the wood feeding cockroach Cryptocercus punctulatus.</title>
        <authorList>
            <person name="Kinjo Y."/>
            <person name="Ohkuma M."/>
            <person name="Tokuda G."/>
        </authorList>
    </citation>
    <scope>NUCLEOTIDE SEQUENCE [LARGE SCALE GENOMIC DNA]</scope>
    <source>
        <strain evidence="9 10">CPU2</strain>
    </source>
</reference>
<dbReference type="InterPro" id="IPR004087">
    <property type="entry name" value="KH_dom"/>
</dbReference>
<dbReference type="InterPro" id="IPR036612">
    <property type="entry name" value="KH_dom_type_1_sf"/>
</dbReference>
<accession>A0AAD1CMF5</accession>
<gene>
    <name evidence="7 9" type="primary">pnp</name>
    <name evidence="9" type="ORF">CPU2_504</name>
</gene>
<dbReference type="InterPro" id="IPR004088">
    <property type="entry name" value="KH_dom_type_1"/>
</dbReference>
<evidence type="ECO:0000259" key="8">
    <source>
        <dbReference type="PROSITE" id="PS50126"/>
    </source>
</evidence>
<dbReference type="AlphaFoldDB" id="A0AAD1CMF5"/>
<dbReference type="CDD" id="cd11364">
    <property type="entry name" value="RNase_PH_PNPase_2"/>
    <property type="match status" value="1"/>
</dbReference>
<dbReference type="EMBL" id="AP014610">
    <property type="protein sequence ID" value="BBA17983.1"/>
    <property type="molecule type" value="Genomic_DNA"/>
</dbReference>
<dbReference type="SUPFAM" id="SSF46915">
    <property type="entry name" value="Polynucleotide phosphorylase/guanosine pentaphosphate synthase (PNPase/GPSI), domain 3"/>
    <property type="match status" value="1"/>
</dbReference>
<dbReference type="FunFam" id="3.30.1370.10:FF:000001">
    <property type="entry name" value="Polyribonucleotide nucleotidyltransferase"/>
    <property type="match status" value="1"/>
</dbReference>
<dbReference type="SUPFAM" id="SSF55666">
    <property type="entry name" value="Ribonuclease PH domain 2-like"/>
    <property type="match status" value="2"/>
</dbReference>
<dbReference type="PANTHER" id="PTHR11252:SF0">
    <property type="entry name" value="POLYRIBONUCLEOTIDE NUCLEOTIDYLTRANSFERASE 1, MITOCHONDRIAL"/>
    <property type="match status" value="1"/>
</dbReference>
<keyword evidence="6 7" id="KW-0694">RNA-binding</keyword>
<sequence>MLDTVKEIISLGDGRTIIIETGQLAKQADGSAIIRIGNTILLATVVISKKIKNESNFLPLTVDYREKYSAGGKIPGGFIKREGRPSDEEILTMRLVDRVLRPTFPESFRKEIQIMISLLSYDNKVLPDGLAGLAASTALSISGIPFNGPISEVRIIRINGKFLINPSLDQLKKSDIDLIVGASTNSIIMIEGEMKEITEDEFIHAITIAHQEIKIQINAQNRLVEKLLKIKSNNPYFSLYAPNYIEDNTYLLEKKTMKKKLFSFSYEKIYKLYKQFLDKKTRSIQENKILNNFKKKFPIDDQEKNEIFIDQCYEEIKKEIIRNMILKEGIRLDGRTNKKIRKIWSIVDYLPGVHGSALFSRGDTQSLTTVTLGSSLDANKIDNVIMENHEKFYLHYNFPPFSTGDIRTIRGVSRREVGHGNLAQRALKNVIPENPYTIRVVSDILESNGSSSMATVCAASLALMDAGISLEKPVSGISMGLFIDKEKKVILSDIMGEEDSFGDLDFKITGTKYGITACQMDVKKIQGLTYDILNKILIQALEGRRFILKKMLETFPIYRKKLKPNAPKIHTFNIPKKFIGSVIGPGGKVIQEIQSCTETSILIEEKENMGNIEIIGKDYQKIEEAIHRIKEITFVPEIGKIYKAKVKSIKDFGAFVEISKGVEGLLHISEIGWKRLNNIEDELQIGDIIDVKFMGIDDKNKKMKLSRKILLPRPKK</sequence>
<dbReference type="PROSITE" id="PS50126">
    <property type="entry name" value="S1"/>
    <property type="match status" value="1"/>
</dbReference>
<dbReference type="InterPro" id="IPR036345">
    <property type="entry name" value="ExoRNase_PH_dom2_sf"/>
</dbReference>
<keyword evidence="3 7" id="KW-0808">Transferase</keyword>
<dbReference type="GO" id="GO:0000175">
    <property type="term" value="F:3'-5'-RNA exonuclease activity"/>
    <property type="evidence" value="ECO:0007669"/>
    <property type="project" value="TreeGrafter"/>
</dbReference>
<dbReference type="Gene3D" id="3.30.230.70">
    <property type="entry name" value="GHMP Kinase, N-terminal domain"/>
    <property type="match status" value="2"/>
</dbReference>
<evidence type="ECO:0000256" key="5">
    <source>
        <dbReference type="ARBA" id="ARBA00022842"/>
    </source>
</evidence>
<dbReference type="GO" id="GO:0006396">
    <property type="term" value="P:RNA processing"/>
    <property type="evidence" value="ECO:0007669"/>
    <property type="project" value="InterPro"/>
</dbReference>
<dbReference type="Gene3D" id="3.30.1370.10">
    <property type="entry name" value="K Homology domain, type 1"/>
    <property type="match status" value="1"/>
</dbReference>
<keyword evidence="5 7" id="KW-0460">Magnesium</keyword>
<keyword evidence="7" id="KW-0479">Metal-binding</keyword>
<organism evidence="9 10">
    <name type="scientific">Blattabacterium punctulatus CPU2</name>
    <dbReference type="NCBI Taxonomy" id="1457032"/>
    <lineage>
        <taxon>Bacteria</taxon>
        <taxon>Pseudomonadati</taxon>
        <taxon>Bacteroidota</taxon>
        <taxon>Flavobacteriia</taxon>
        <taxon>Flavobacteriales</taxon>
        <taxon>Blattabacteriaceae</taxon>
        <taxon>Blattabacterium</taxon>
    </lineage>
</organism>
<dbReference type="GO" id="GO:0004654">
    <property type="term" value="F:polyribonucleotide nucleotidyltransferase activity"/>
    <property type="evidence" value="ECO:0007669"/>
    <property type="project" value="UniProtKB-UniRule"/>
</dbReference>
<dbReference type="SUPFAM" id="SSF50249">
    <property type="entry name" value="Nucleic acid-binding proteins"/>
    <property type="match status" value="1"/>
</dbReference>
<dbReference type="SUPFAM" id="SSF54211">
    <property type="entry name" value="Ribosomal protein S5 domain 2-like"/>
    <property type="match status" value="2"/>
</dbReference>
<dbReference type="EC" id="2.7.7.8" evidence="7"/>
<protein>
    <recommendedName>
        <fullName evidence="7">Polyribonucleotide nucleotidyltransferase</fullName>
        <ecNumber evidence="7">2.7.7.8</ecNumber>
    </recommendedName>
    <alternativeName>
        <fullName evidence="7">Polynucleotide phosphorylase</fullName>
        <shortName evidence="7">PNPase</shortName>
    </alternativeName>
</protein>
<comment type="similarity">
    <text evidence="1 7">Belongs to the polyribonucleotide nucleotidyltransferase family.</text>
</comment>
<evidence type="ECO:0000256" key="6">
    <source>
        <dbReference type="ARBA" id="ARBA00022884"/>
    </source>
</evidence>
<dbReference type="Pfam" id="PF03725">
    <property type="entry name" value="RNase_PH_C"/>
    <property type="match status" value="1"/>
</dbReference>
<dbReference type="GeneID" id="66556564"/>
<dbReference type="GO" id="GO:0000287">
    <property type="term" value="F:magnesium ion binding"/>
    <property type="evidence" value="ECO:0007669"/>
    <property type="project" value="UniProtKB-UniRule"/>
</dbReference>
<dbReference type="Proteomes" id="UP000262607">
    <property type="component" value="Chromosome"/>
</dbReference>
<comment type="function">
    <text evidence="7">Involved in mRNA degradation. Catalyzes the phosphorolysis of single-stranded polyribonucleotides processively in the 3'- to 5'-direction.</text>
</comment>
<feature type="domain" description="S1 motif" evidence="8">
    <location>
        <begin position="639"/>
        <end position="708"/>
    </location>
</feature>
<comment type="subcellular location">
    <subcellularLocation>
        <location evidence="7">Cytoplasm</location>
    </subcellularLocation>
</comment>